<protein>
    <submittedName>
        <fullName evidence="1">Uncharacterized protein</fullName>
    </submittedName>
</protein>
<dbReference type="Proteomes" id="UP001451606">
    <property type="component" value="Chromosome"/>
</dbReference>
<dbReference type="AlphaFoldDB" id="A0AAX4NF61"/>
<organism evidence="1 2">
    <name type="scientific">Oxyplasma meridianum</name>
    <dbReference type="NCBI Taxonomy" id="3073602"/>
    <lineage>
        <taxon>Archaea</taxon>
        <taxon>Methanobacteriati</taxon>
        <taxon>Thermoplasmatota</taxon>
        <taxon>Thermoplasmata</taxon>
        <taxon>Thermoplasmatales</taxon>
        <taxon>Thermoplasmataceae</taxon>
        <taxon>Oxyplasma</taxon>
    </lineage>
</organism>
<dbReference type="GeneID" id="95966829"/>
<proteinExistence type="predicted"/>
<dbReference type="KEGG" id="omr:OXIME_000106"/>
<dbReference type="EMBL" id="CP133772">
    <property type="protein sequence ID" value="WYX99572.1"/>
    <property type="molecule type" value="Genomic_DNA"/>
</dbReference>
<reference evidence="1 2" key="1">
    <citation type="submission" date="2023-09" db="EMBL/GenBank/DDBJ databases">
        <authorList>
            <person name="Golyshina O.V."/>
            <person name="Lunev E.A."/>
            <person name="Bargiela R."/>
            <person name="Gaines M.C."/>
            <person name="Daum B."/>
            <person name="Bale N.J."/>
            <person name="Koenen M."/>
            <person name="Sinninghe Damst J.S."/>
            <person name="Yakimov M."/>
            <person name="Golyshin P.N."/>
        </authorList>
    </citation>
    <scope>NUCLEOTIDE SEQUENCE [LARGE SCALE GENOMIC DNA]</scope>
    <source>
        <strain evidence="1 2">M1</strain>
    </source>
</reference>
<keyword evidence="2" id="KW-1185">Reference proteome</keyword>
<gene>
    <name evidence="1" type="ORF">OXIME_000106</name>
</gene>
<sequence>MPEPESEDQGNRVMVTGFDDIIYQFEKYTKTSSTITLSNSIGYSESWDAARNGDEIVYGTESRQNQIFRSHLLDFILGSKIVSIILRSFTDVKDRKTGWPYKELRGYYITHKKHNGNERIIIRQLTAQEMFSASNTDYRTGEILKPEDSVIYCDSQRCIDSDQKPVMIIGLLNINEEDD</sequence>
<evidence type="ECO:0000313" key="2">
    <source>
        <dbReference type="Proteomes" id="UP001451606"/>
    </source>
</evidence>
<accession>A0AAX4NF61</accession>
<evidence type="ECO:0000313" key="1">
    <source>
        <dbReference type="EMBL" id="WYX99572.1"/>
    </source>
</evidence>
<name>A0AAX4NF61_9ARCH</name>
<dbReference type="RefSeq" id="WP_393971543.1">
    <property type="nucleotide sequence ID" value="NZ_CP133772.1"/>
</dbReference>